<dbReference type="Pfam" id="PF08810">
    <property type="entry name" value="KapB"/>
    <property type="match status" value="1"/>
</dbReference>
<dbReference type="EMBL" id="RIBP01000004">
    <property type="protein sequence ID" value="TRZ37164.1"/>
    <property type="molecule type" value="Genomic_DNA"/>
</dbReference>
<proteinExistence type="predicted"/>
<keyword evidence="1" id="KW-0418">Kinase</keyword>
<dbReference type="AlphaFoldDB" id="A0A553SJK3"/>
<dbReference type="InterPro" id="IPR038080">
    <property type="entry name" value="KapB_sf"/>
</dbReference>
<accession>A0A553SJK3</accession>
<comment type="caution">
    <text evidence="1">The sequence shown here is derived from an EMBL/GenBank/DDBJ whole genome shotgun (WGS) entry which is preliminary data.</text>
</comment>
<dbReference type="RefSeq" id="WP_185765538.1">
    <property type="nucleotide sequence ID" value="NZ_RIBP01000004.1"/>
</dbReference>
<gene>
    <name evidence="1" type="ORF">CEQ21_16900</name>
</gene>
<dbReference type="SMART" id="SM01298">
    <property type="entry name" value="KapB"/>
    <property type="match status" value="1"/>
</dbReference>
<sequence>MEVLAVGTKVTAIYKTGKYIGEITDIRSNSYLVRVLAVLKHPMQGDLHNPKQAEGVFFHERKALSFREQMNTPKPMVKPFEEEIPDYRTSLLLAVDKMRSDLTEDNSVFAEKSLRNLEILETEYNRVYKKA</sequence>
<evidence type="ECO:0000313" key="2">
    <source>
        <dbReference type="Proteomes" id="UP000319837"/>
    </source>
</evidence>
<keyword evidence="1" id="KW-0808">Transferase</keyword>
<dbReference type="Gene3D" id="2.30.30.430">
    <property type="entry name" value="Kinase associated protein B domain"/>
    <property type="match status" value="1"/>
</dbReference>
<dbReference type="GO" id="GO:0016301">
    <property type="term" value="F:kinase activity"/>
    <property type="evidence" value="ECO:0007669"/>
    <property type="project" value="UniProtKB-KW"/>
</dbReference>
<evidence type="ECO:0000313" key="1">
    <source>
        <dbReference type="EMBL" id="TRZ37164.1"/>
    </source>
</evidence>
<dbReference type="InterPro" id="IPR014916">
    <property type="entry name" value="KapB"/>
</dbReference>
<organism evidence="1 2">
    <name type="scientific">Niallia circulans</name>
    <name type="common">Bacillus circulans</name>
    <dbReference type="NCBI Taxonomy" id="1397"/>
    <lineage>
        <taxon>Bacteria</taxon>
        <taxon>Bacillati</taxon>
        <taxon>Bacillota</taxon>
        <taxon>Bacilli</taxon>
        <taxon>Bacillales</taxon>
        <taxon>Bacillaceae</taxon>
        <taxon>Niallia</taxon>
    </lineage>
</organism>
<dbReference type="Proteomes" id="UP000319837">
    <property type="component" value="Unassembled WGS sequence"/>
</dbReference>
<protein>
    <submittedName>
        <fullName evidence="1">Kinase</fullName>
    </submittedName>
</protein>
<dbReference type="SUPFAM" id="SSF141251">
    <property type="entry name" value="Kinase-associated protein B-like"/>
    <property type="match status" value="1"/>
</dbReference>
<name>A0A553SJK3_NIACI</name>
<reference evidence="2" key="1">
    <citation type="submission" date="2018-10" db="EMBL/GenBank/DDBJ databases">
        <title>FDA dAtabase for Regulatory Grade micrObial Sequences (FDA-ARGOS): Supporting development and validation of Infectious Disease Dx tests.</title>
        <authorList>
            <person name="Minogue T."/>
            <person name="Wolcott M."/>
            <person name="Wasieloski L."/>
            <person name="Aguilar W."/>
            <person name="Moore D."/>
            <person name="Tallon L."/>
            <person name="Sadzewicz L."/>
            <person name="Sengamalay N."/>
            <person name="Ott S."/>
            <person name="Godinez A."/>
            <person name="Nagaraj S."/>
            <person name="Vavikolanu K."/>
            <person name="Vyas G."/>
            <person name="Nadendla S."/>
            <person name="George J."/>
            <person name="Sichtig H."/>
        </authorList>
    </citation>
    <scope>NUCLEOTIDE SEQUENCE [LARGE SCALE GENOMIC DNA]</scope>
    <source>
        <strain evidence="2">FDAARGOS_343</strain>
    </source>
</reference>